<gene>
    <name evidence="1" type="ORF">LSINAPIS_LOCUS12590</name>
</gene>
<proteinExistence type="predicted"/>
<name>A0A5E4QVF4_9NEOP</name>
<organism evidence="1 2">
    <name type="scientific">Leptidea sinapis</name>
    <dbReference type="NCBI Taxonomy" id="189913"/>
    <lineage>
        <taxon>Eukaryota</taxon>
        <taxon>Metazoa</taxon>
        <taxon>Ecdysozoa</taxon>
        <taxon>Arthropoda</taxon>
        <taxon>Hexapoda</taxon>
        <taxon>Insecta</taxon>
        <taxon>Pterygota</taxon>
        <taxon>Neoptera</taxon>
        <taxon>Endopterygota</taxon>
        <taxon>Lepidoptera</taxon>
        <taxon>Glossata</taxon>
        <taxon>Ditrysia</taxon>
        <taxon>Papilionoidea</taxon>
        <taxon>Pieridae</taxon>
        <taxon>Dismorphiinae</taxon>
        <taxon>Leptidea</taxon>
    </lineage>
</organism>
<dbReference type="AlphaFoldDB" id="A0A5E4QVF4"/>
<evidence type="ECO:0000313" key="2">
    <source>
        <dbReference type="Proteomes" id="UP000324832"/>
    </source>
</evidence>
<sequence>MPVLNIYNSDKYFSKASHNILLNFLMLIMAFHNDEEIKRYLIYIAEDDEIIGNLMPVRIKLNIEEITYRTKVPEQRNLRWTALQADSENEELVDEYKKQRALTAIAIRNTKDSYYYKEFQKCVKKPKKMWNLINDLSKNNLKTVITPSKLVINSKLITDSIEICEELNKYFSTIGTILANQIPFHSHYTQKNTTSCSSADTTKPSLFSLEPCSFLNIYKTGFGVNVKRFVIKLAKLFHYSQ</sequence>
<protein>
    <submittedName>
        <fullName evidence="1">Uncharacterized protein</fullName>
    </submittedName>
</protein>
<accession>A0A5E4QVF4</accession>
<keyword evidence="2" id="KW-1185">Reference proteome</keyword>
<reference evidence="1 2" key="1">
    <citation type="submission" date="2017-07" db="EMBL/GenBank/DDBJ databases">
        <authorList>
            <person name="Talla V."/>
            <person name="Backstrom N."/>
        </authorList>
    </citation>
    <scope>NUCLEOTIDE SEQUENCE [LARGE SCALE GENOMIC DNA]</scope>
</reference>
<dbReference type="Proteomes" id="UP000324832">
    <property type="component" value="Unassembled WGS sequence"/>
</dbReference>
<dbReference type="EMBL" id="FZQP02006011">
    <property type="protein sequence ID" value="VVD02350.1"/>
    <property type="molecule type" value="Genomic_DNA"/>
</dbReference>
<evidence type="ECO:0000313" key="1">
    <source>
        <dbReference type="EMBL" id="VVD02350.1"/>
    </source>
</evidence>